<accession>A0AAW0AFK7</accession>
<evidence type="ECO:0000313" key="2">
    <source>
        <dbReference type="Proteomes" id="UP001362999"/>
    </source>
</evidence>
<proteinExistence type="predicted"/>
<feature type="non-terminal residue" evidence="1">
    <location>
        <position position="1"/>
    </location>
</feature>
<name>A0AAW0AFK7_9AGAR</name>
<dbReference type="AlphaFoldDB" id="A0AAW0AFK7"/>
<dbReference type="Proteomes" id="UP001362999">
    <property type="component" value="Unassembled WGS sequence"/>
</dbReference>
<organism evidence="1 2">
    <name type="scientific">Favolaschia claudopus</name>
    <dbReference type="NCBI Taxonomy" id="2862362"/>
    <lineage>
        <taxon>Eukaryota</taxon>
        <taxon>Fungi</taxon>
        <taxon>Dikarya</taxon>
        <taxon>Basidiomycota</taxon>
        <taxon>Agaricomycotina</taxon>
        <taxon>Agaricomycetes</taxon>
        <taxon>Agaricomycetidae</taxon>
        <taxon>Agaricales</taxon>
        <taxon>Marasmiineae</taxon>
        <taxon>Mycenaceae</taxon>
        <taxon>Favolaschia</taxon>
    </lineage>
</organism>
<keyword evidence="2" id="KW-1185">Reference proteome</keyword>
<gene>
    <name evidence="1" type="ORF">R3P38DRAFT_2552544</name>
</gene>
<evidence type="ECO:0000313" key="1">
    <source>
        <dbReference type="EMBL" id="KAK7008080.1"/>
    </source>
</evidence>
<sequence length="324" mass="36183">LHNSDTQWLDSGISLQVRVITHQFTTHKSTHVHQLKYLDNQIPTCWPVQKIPTGYILDFSDSIWDEPLAAANGCIDNLLKDVDIESWLGSLGQDDSRAQVTFEPGADSVECYQVRADCGSIYFCNLLDQNLINVVRYDLETVSREILLEAQRETQRKDGSGDTGLLALFMELLCQHPCAAKDSSSRCCTGHYFLKQKPNGPSGGHTHFVACSGWTTLFRNGHCTCAIPKDVKHGYLDLELKGKCKVTAPIDSCSNDTTPCSNVIHPHTDERLKSCLYAHVVNGMSVESPIVKHKCLSKQTYFVPVDDTIRKVVIFHPGFVKLFL</sequence>
<dbReference type="EMBL" id="JAWWNJ010000069">
    <property type="protein sequence ID" value="KAK7008080.1"/>
    <property type="molecule type" value="Genomic_DNA"/>
</dbReference>
<comment type="caution">
    <text evidence="1">The sequence shown here is derived from an EMBL/GenBank/DDBJ whole genome shotgun (WGS) entry which is preliminary data.</text>
</comment>
<protein>
    <submittedName>
        <fullName evidence="1">Uncharacterized protein</fullName>
    </submittedName>
</protein>
<reference evidence="1 2" key="1">
    <citation type="journal article" date="2024" name="J Genomics">
        <title>Draft genome sequencing and assembly of Favolaschia claudopus CIRM-BRFM 2984 isolated from oak limbs.</title>
        <authorList>
            <person name="Navarro D."/>
            <person name="Drula E."/>
            <person name="Chaduli D."/>
            <person name="Cazenave R."/>
            <person name="Ahrendt S."/>
            <person name="Wang J."/>
            <person name="Lipzen A."/>
            <person name="Daum C."/>
            <person name="Barry K."/>
            <person name="Grigoriev I.V."/>
            <person name="Favel A."/>
            <person name="Rosso M.N."/>
            <person name="Martin F."/>
        </authorList>
    </citation>
    <scope>NUCLEOTIDE SEQUENCE [LARGE SCALE GENOMIC DNA]</scope>
    <source>
        <strain evidence="1 2">CIRM-BRFM 2984</strain>
    </source>
</reference>